<keyword evidence="9" id="KW-1185">Reference proteome</keyword>
<feature type="compositionally biased region" description="Basic and acidic residues" evidence="7">
    <location>
        <begin position="73"/>
        <end position="89"/>
    </location>
</feature>
<comment type="catalytic activity">
    <reaction evidence="4 6">
        <text>L-aspartyl-tRNA(Asn) + L-glutamine + ATP + H2O = L-asparaginyl-tRNA(Asn) + L-glutamate + ADP + phosphate + 2 H(+)</text>
        <dbReference type="Rhea" id="RHEA:14513"/>
        <dbReference type="Rhea" id="RHEA-COMP:9674"/>
        <dbReference type="Rhea" id="RHEA-COMP:9677"/>
        <dbReference type="ChEBI" id="CHEBI:15377"/>
        <dbReference type="ChEBI" id="CHEBI:15378"/>
        <dbReference type="ChEBI" id="CHEBI:29985"/>
        <dbReference type="ChEBI" id="CHEBI:30616"/>
        <dbReference type="ChEBI" id="CHEBI:43474"/>
        <dbReference type="ChEBI" id="CHEBI:58359"/>
        <dbReference type="ChEBI" id="CHEBI:78515"/>
        <dbReference type="ChEBI" id="CHEBI:78516"/>
        <dbReference type="ChEBI" id="CHEBI:456216"/>
    </reaction>
</comment>
<sequence>MADKITDETLEDIAILAKLELSPEEKETVGADMERTLRYMDRLNELDTEQVEPMPHLFPIVNVFREDIVTNGDGHEDTLRNAPDKKERSFTVPKTILS</sequence>
<dbReference type="AlphaFoldDB" id="N2B2R7"/>
<gene>
    <name evidence="6" type="primary">gatC</name>
    <name evidence="8" type="ORF">C823_00954</name>
</gene>
<feature type="region of interest" description="Disordered" evidence="7">
    <location>
        <begin position="73"/>
        <end position="98"/>
    </location>
</feature>
<keyword evidence="6" id="KW-0648">Protein biosynthesis</keyword>
<keyword evidence="6" id="KW-0067">ATP-binding</keyword>
<comment type="similarity">
    <text evidence="1 6">Belongs to the GatC family.</text>
</comment>
<protein>
    <recommendedName>
        <fullName evidence="6">Aspartyl/glutamyl-tRNA(Asn/Gln) amidotransferase subunit C</fullName>
        <shortName evidence="6">Asp/Glu-ADT subunit C</shortName>
        <ecNumber evidence="6">6.3.5.-</ecNumber>
    </recommendedName>
</protein>
<dbReference type="SUPFAM" id="SSF141000">
    <property type="entry name" value="Glu-tRNAGln amidotransferase C subunit"/>
    <property type="match status" value="1"/>
</dbReference>
<keyword evidence="6" id="KW-0436">Ligase</keyword>
<dbReference type="EC" id="6.3.5.-" evidence="6"/>
<dbReference type="InterPro" id="IPR036113">
    <property type="entry name" value="Asp/Glu-ADT_sf_sub_c"/>
</dbReference>
<dbReference type="Gene3D" id="1.10.20.60">
    <property type="entry name" value="Glu-tRNAGln amidotransferase C subunit, N-terminal domain"/>
    <property type="match status" value="1"/>
</dbReference>
<dbReference type="PATRIC" id="fig|1235802.3.peg.1025"/>
<dbReference type="GO" id="GO:0006412">
    <property type="term" value="P:translation"/>
    <property type="evidence" value="ECO:0007669"/>
    <property type="project" value="UniProtKB-UniRule"/>
</dbReference>
<reference evidence="8 9" key="1">
    <citation type="journal article" date="2014" name="Genome Announc.">
        <title>Draft genome sequences of the altered schaedler flora, a defined bacterial community from gnotobiotic mice.</title>
        <authorList>
            <person name="Wannemuehler M.J."/>
            <person name="Overstreet A.M."/>
            <person name="Ward D.V."/>
            <person name="Phillips G.J."/>
        </authorList>
    </citation>
    <scope>NUCLEOTIDE SEQUENCE [LARGE SCALE GENOMIC DNA]</scope>
    <source>
        <strain evidence="8 9">ASF492</strain>
    </source>
</reference>
<evidence type="ECO:0000256" key="5">
    <source>
        <dbReference type="ARBA" id="ARBA00047913"/>
    </source>
</evidence>
<dbReference type="GO" id="GO:0005524">
    <property type="term" value="F:ATP binding"/>
    <property type="evidence" value="ECO:0007669"/>
    <property type="project" value="UniProtKB-KW"/>
</dbReference>
<proteinExistence type="inferred from homology"/>
<organism evidence="8 9">
    <name type="scientific">Eubacterium plexicaudatum ASF492</name>
    <dbReference type="NCBI Taxonomy" id="1235802"/>
    <lineage>
        <taxon>Bacteria</taxon>
        <taxon>Bacillati</taxon>
        <taxon>Bacillota</taxon>
        <taxon>Clostridia</taxon>
        <taxon>Eubacteriales</taxon>
        <taxon>Eubacteriaceae</taxon>
        <taxon>Eubacterium</taxon>
    </lineage>
</organism>
<evidence type="ECO:0000313" key="8">
    <source>
        <dbReference type="EMBL" id="EMZ35882.1"/>
    </source>
</evidence>
<comment type="function">
    <text evidence="3 6">Allows the formation of correctly charged Asn-tRNA(Asn) or Gln-tRNA(Gln) through the transamidation of misacylated Asp-tRNA(Asn) or Glu-tRNA(Gln) in organisms which lack either or both of asparaginyl-tRNA or glutaminyl-tRNA synthetases. The reaction takes place in the presence of glutamine and ATP through an activated phospho-Asp-tRNA(Asn) or phospho-Glu-tRNA(Gln).</text>
</comment>
<comment type="subunit">
    <text evidence="2 6">Heterotrimer of A, B and C subunits.</text>
</comment>
<dbReference type="HAMAP" id="MF_00122">
    <property type="entry name" value="GatC"/>
    <property type="match status" value="1"/>
</dbReference>
<dbReference type="OrthoDB" id="9813938at2"/>
<evidence type="ECO:0000256" key="3">
    <source>
        <dbReference type="ARBA" id="ARBA00024799"/>
    </source>
</evidence>
<comment type="caution">
    <text evidence="8">The sequence shown here is derived from an EMBL/GenBank/DDBJ whole genome shotgun (WGS) entry which is preliminary data.</text>
</comment>
<dbReference type="Proteomes" id="UP000012589">
    <property type="component" value="Unassembled WGS sequence"/>
</dbReference>
<keyword evidence="6" id="KW-0547">Nucleotide-binding</keyword>
<dbReference type="InterPro" id="IPR003837">
    <property type="entry name" value="GatC"/>
</dbReference>
<evidence type="ECO:0000256" key="6">
    <source>
        <dbReference type="HAMAP-Rule" id="MF_00122"/>
    </source>
</evidence>
<evidence type="ECO:0000256" key="4">
    <source>
        <dbReference type="ARBA" id="ARBA00047380"/>
    </source>
</evidence>
<keyword evidence="8" id="KW-0808">Transferase</keyword>
<dbReference type="PANTHER" id="PTHR15004:SF0">
    <property type="entry name" value="GLUTAMYL-TRNA(GLN) AMIDOTRANSFERASE SUBUNIT C, MITOCHONDRIAL"/>
    <property type="match status" value="1"/>
</dbReference>
<dbReference type="EMBL" id="AQFT01000024">
    <property type="protein sequence ID" value="EMZ35882.1"/>
    <property type="molecule type" value="Genomic_DNA"/>
</dbReference>
<evidence type="ECO:0000256" key="7">
    <source>
        <dbReference type="SAM" id="MobiDB-lite"/>
    </source>
</evidence>
<name>N2B2R7_9FIRM</name>
<dbReference type="GO" id="GO:0070681">
    <property type="term" value="P:glutaminyl-tRNAGln biosynthesis via transamidation"/>
    <property type="evidence" value="ECO:0007669"/>
    <property type="project" value="TreeGrafter"/>
</dbReference>
<dbReference type="STRING" id="1235802.C823_00954"/>
<dbReference type="HOGENOM" id="CLU_105899_1_2_9"/>
<comment type="catalytic activity">
    <reaction evidence="5 6">
        <text>L-glutamyl-tRNA(Gln) + L-glutamine + ATP + H2O = L-glutaminyl-tRNA(Gln) + L-glutamate + ADP + phosphate + H(+)</text>
        <dbReference type="Rhea" id="RHEA:17521"/>
        <dbReference type="Rhea" id="RHEA-COMP:9681"/>
        <dbReference type="Rhea" id="RHEA-COMP:9684"/>
        <dbReference type="ChEBI" id="CHEBI:15377"/>
        <dbReference type="ChEBI" id="CHEBI:15378"/>
        <dbReference type="ChEBI" id="CHEBI:29985"/>
        <dbReference type="ChEBI" id="CHEBI:30616"/>
        <dbReference type="ChEBI" id="CHEBI:43474"/>
        <dbReference type="ChEBI" id="CHEBI:58359"/>
        <dbReference type="ChEBI" id="CHEBI:78520"/>
        <dbReference type="ChEBI" id="CHEBI:78521"/>
        <dbReference type="ChEBI" id="CHEBI:456216"/>
    </reaction>
</comment>
<dbReference type="GO" id="GO:0006450">
    <property type="term" value="P:regulation of translational fidelity"/>
    <property type="evidence" value="ECO:0007669"/>
    <property type="project" value="InterPro"/>
</dbReference>
<dbReference type="GO" id="GO:0016740">
    <property type="term" value="F:transferase activity"/>
    <property type="evidence" value="ECO:0007669"/>
    <property type="project" value="UniProtKB-KW"/>
</dbReference>
<dbReference type="GO" id="GO:0050566">
    <property type="term" value="F:asparaginyl-tRNA synthase (glutamine-hydrolyzing) activity"/>
    <property type="evidence" value="ECO:0007669"/>
    <property type="project" value="RHEA"/>
</dbReference>
<dbReference type="GO" id="GO:0050567">
    <property type="term" value="F:glutaminyl-tRNA synthase (glutamine-hydrolyzing) activity"/>
    <property type="evidence" value="ECO:0007669"/>
    <property type="project" value="UniProtKB-UniRule"/>
</dbReference>
<dbReference type="eggNOG" id="COG0721">
    <property type="taxonomic scope" value="Bacteria"/>
</dbReference>
<evidence type="ECO:0000313" key="9">
    <source>
        <dbReference type="Proteomes" id="UP000012589"/>
    </source>
</evidence>
<dbReference type="NCBIfam" id="TIGR00135">
    <property type="entry name" value="gatC"/>
    <property type="match status" value="1"/>
</dbReference>
<evidence type="ECO:0000256" key="2">
    <source>
        <dbReference type="ARBA" id="ARBA00011123"/>
    </source>
</evidence>
<accession>N2B2R7</accession>
<evidence type="ECO:0000256" key="1">
    <source>
        <dbReference type="ARBA" id="ARBA00010757"/>
    </source>
</evidence>
<dbReference type="Pfam" id="PF02686">
    <property type="entry name" value="GatC"/>
    <property type="match status" value="1"/>
</dbReference>
<dbReference type="PANTHER" id="PTHR15004">
    <property type="entry name" value="GLUTAMYL-TRNA(GLN) AMIDOTRANSFERASE SUBUNIT C, MITOCHONDRIAL"/>
    <property type="match status" value="1"/>
</dbReference>